<keyword evidence="8" id="KW-0131">Cell cycle</keyword>
<evidence type="ECO:0000256" key="8">
    <source>
        <dbReference type="ARBA" id="ARBA00023306"/>
    </source>
</evidence>
<dbReference type="GO" id="GO:0006310">
    <property type="term" value="P:DNA recombination"/>
    <property type="evidence" value="ECO:0007669"/>
    <property type="project" value="UniProtKB-KW"/>
</dbReference>
<dbReference type="InterPro" id="IPR013762">
    <property type="entry name" value="Integrase-like_cat_sf"/>
</dbReference>
<dbReference type="GO" id="GO:0007059">
    <property type="term" value="P:chromosome segregation"/>
    <property type="evidence" value="ECO:0007669"/>
    <property type="project" value="UniProtKB-KW"/>
</dbReference>
<dbReference type="SUPFAM" id="SSF56349">
    <property type="entry name" value="DNA breaking-rejoining enzymes"/>
    <property type="match status" value="1"/>
</dbReference>
<dbReference type="GO" id="GO:0005737">
    <property type="term" value="C:cytoplasm"/>
    <property type="evidence" value="ECO:0007669"/>
    <property type="project" value="UniProtKB-SubCell"/>
</dbReference>
<evidence type="ECO:0000313" key="12">
    <source>
        <dbReference type="EMBL" id="MST67568.1"/>
    </source>
</evidence>
<evidence type="ECO:0000259" key="10">
    <source>
        <dbReference type="PROSITE" id="PS51898"/>
    </source>
</evidence>
<feature type="domain" description="Tyr recombinase" evidence="10">
    <location>
        <begin position="151"/>
        <end position="348"/>
    </location>
</feature>
<dbReference type="Pfam" id="PF00589">
    <property type="entry name" value="Phage_integrase"/>
    <property type="match status" value="1"/>
</dbReference>
<name>A0A7X2TLL6_9FIRM</name>
<keyword evidence="5" id="KW-0229">DNA integration</keyword>
<dbReference type="InterPro" id="IPR050090">
    <property type="entry name" value="Tyrosine_recombinase_XerCD"/>
</dbReference>
<evidence type="ECO:0000256" key="4">
    <source>
        <dbReference type="ARBA" id="ARBA00022829"/>
    </source>
</evidence>
<gene>
    <name evidence="12" type="ORF">FYJ57_12780</name>
</gene>
<dbReference type="InterPro" id="IPR010998">
    <property type="entry name" value="Integrase_recombinase_N"/>
</dbReference>
<feature type="domain" description="Core-binding (CB)" evidence="11">
    <location>
        <begin position="24"/>
        <end position="130"/>
    </location>
</feature>
<organism evidence="12 13">
    <name type="scientific">Oliverpabstia intestinalis</name>
    <dbReference type="NCBI Taxonomy" id="2606633"/>
    <lineage>
        <taxon>Bacteria</taxon>
        <taxon>Bacillati</taxon>
        <taxon>Bacillota</taxon>
        <taxon>Clostridia</taxon>
        <taxon>Lachnospirales</taxon>
        <taxon>Lachnospiraceae</taxon>
        <taxon>Oliverpabstia</taxon>
    </lineage>
</organism>
<evidence type="ECO:0000256" key="7">
    <source>
        <dbReference type="ARBA" id="ARBA00023172"/>
    </source>
</evidence>
<comment type="subcellular location">
    <subcellularLocation>
        <location evidence="1">Cytoplasm</location>
    </subcellularLocation>
</comment>
<keyword evidence="3" id="KW-0132">Cell division</keyword>
<keyword evidence="7" id="KW-0233">DNA recombination</keyword>
<dbReference type="InterPro" id="IPR011010">
    <property type="entry name" value="DNA_brk_join_enz"/>
</dbReference>
<keyword evidence="6 9" id="KW-0238">DNA-binding</keyword>
<proteinExistence type="predicted"/>
<dbReference type="PANTHER" id="PTHR30349">
    <property type="entry name" value="PHAGE INTEGRASE-RELATED"/>
    <property type="match status" value="1"/>
</dbReference>
<dbReference type="Gene3D" id="1.10.150.130">
    <property type="match status" value="1"/>
</dbReference>
<dbReference type="GO" id="GO:0015074">
    <property type="term" value="P:DNA integration"/>
    <property type="evidence" value="ECO:0007669"/>
    <property type="project" value="UniProtKB-KW"/>
</dbReference>
<keyword evidence="4" id="KW-0159">Chromosome partition</keyword>
<evidence type="ECO:0000313" key="13">
    <source>
        <dbReference type="Proteomes" id="UP000440513"/>
    </source>
</evidence>
<dbReference type="RefSeq" id="WP_154432937.1">
    <property type="nucleotide sequence ID" value="NZ_VUMS01000030.1"/>
</dbReference>
<keyword evidence="13" id="KW-1185">Reference proteome</keyword>
<evidence type="ECO:0000256" key="6">
    <source>
        <dbReference type="ARBA" id="ARBA00023125"/>
    </source>
</evidence>
<dbReference type="Proteomes" id="UP000440513">
    <property type="component" value="Unassembled WGS sequence"/>
</dbReference>
<dbReference type="Gene3D" id="1.10.443.10">
    <property type="entry name" value="Intergrase catalytic core"/>
    <property type="match status" value="1"/>
</dbReference>
<comment type="caution">
    <text evidence="12">The sequence shown here is derived from an EMBL/GenBank/DDBJ whole genome shotgun (WGS) entry which is preliminary data.</text>
</comment>
<dbReference type="GO" id="GO:0051301">
    <property type="term" value="P:cell division"/>
    <property type="evidence" value="ECO:0007669"/>
    <property type="project" value="UniProtKB-KW"/>
</dbReference>
<sequence length="357" mass="41541">MSQNESYHVNESLRNDLRLRKILDELPEFASRYFYANEFSLSARTRVAYAYDLRTFFRYIITKNPSLLYMQVRDITIAHLEQLSVHDIESYLSYLKCYHLDEKGHRTIHNTPTGIARKLSCLRSFFDYYTGIGEMKRNPAARVSTPKIHTKEIIQLDPDEVEILLSGIENGSDKISKHQKKYLDKTRLRDLAITTLLLGTGIRISECVGLDIQDVNFKDNSIKMTRKGENEQIVFFNNEVQYVLEDYLHEQRLNLIPEKGSEDALFLSLKNNRISVDAIEKMIVKFAKMYVPYKKITPHKLRSTFGTQLYQETGDLYLVAETLGHSSVDTSKKYASMKERKRLVAQTIQLRAQNRES</sequence>
<dbReference type="InterPro" id="IPR002104">
    <property type="entry name" value="Integrase_catalytic"/>
</dbReference>
<protein>
    <submittedName>
        <fullName evidence="12">Tyrosine-type recombinase/integrase</fullName>
    </submittedName>
</protein>
<dbReference type="InterPro" id="IPR044068">
    <property type="entry name" value="CB"/>
</dbReference>
<reference evidence="12 13" key="1">
    <citation type="submission" date="2019-08" db="EMBL/GenBank/DDBJ databases">
        <title>In-depth cultivation of the pig gut microbiome towards novel bacterial diversity and tailored functional studies.</title>
        <authorList>
            <person name="Wylensek D."/>
            <person name="Hitch T.C.A."/>
            <person name="Clavel T."/>
        </authorList>
    </citation>
    <scope>NUCLEOTIDE SEQUENCE [LARGE SCALE GENOMIC DNA]</scope>
    <source>
        <strain evidence="12 13">BSM-380-WT-5A</strain>
    </source>
</reference>
<evidence type="ECO:0000256" key="5">
    <source>
        <dbReference type="ARBA" id="ARBA00022908"/>
    </source>
</evidence>
<evidence type="ECO:0000259" key="11">
    <source>
        <dbReference type="PROSITE" id="PS51900"/>
    </source>
</evidence>
<evidence type="ECO:0000256" key="1">
    <source>
        <dbReference type="ARBA" id="ARBA00004496"/>
    </source>
</evidence>
<accession>A0A7X2TLL6</accession>
<dbReference type="PROSITE" id="PS51900">
    <property type="entry name" value="CB"/>
    <property type="match status" value="1"/>
</dbReference>
<dbReference type="PANTHER" id="PTHR30349:SF77">
    <property type="entry name" value="TYROSINE RECOMBINASE XERC"/>
    <property type="match status" value="1"/>
</dbReference>
<evidence type="ECO:0000256" key="3">
    <source>
        <dbReference type="ARBA" id="ARBA00022618"/>
    </source>
</evidence>
<evidence type="ECO:0000256" key="2">
    <source>
        <dbReference type="ARBA" id="ARBA00022490"/>
    </source>
</evidence>
<keyword evidence="2" id="KW-0963">Cytoplasm</keyword>
<evidence type="ECO:0000256" key="9">
    <source>
        <dbReference type="PROSITE-ProRule" id="PRU01248"/>
    </source>
</evidence>
<dbReference type="PROSITE" id="PS51898">
    <property type="entry name" value="TYR_RECOMBINASE"/>
    <property type="match status" value="1"/>
</dbReference>
<dbReference type="EMBL" id="VUMS01000030">
    <property type="protein sequence ID" value="MST67568.1"/>
    <property type="molecule type" value="Genomic_DNA"/>
</dbReference>
<dbReference type="GO" id="GO:0003677">
    <property type="term" value="F:DNA binding"/>
    <property type="evidence" value="ECO:0007669"/>
    <property type="project" value="UniProtKB-UniRule"/>
</dbReference>
<dbReference type="AlphaFoldDB" id="A0A7X2TLL6"/>